<name>A0AAQ3N652_VIGMU</name>
<accession>A0AAQ3N652</accession>
<evidence type="ECO:0000313" key="1">
    <source>
        <dbReference type="EMBL" id="WVZ04140.1"/>
    </source>
</evidence>
<keyword evidence="2" id="KW-1185">Reference proteome</keyword>
<proteinExistence type="predicted"/>
<gene>
    <name evidence="1" type="ORF">V8G54_024946</name>
</gene>
<sequence>MATQSPSEGLETPVTVTLTNSSSDRVEFESTFTSMKGFEAEQSFKIRLFISLNSDSAVKLRCRTVVLVTTKSRSEGVTVLEVEQLRKKTSKMETCLRIIRLQNSIEETQICKLCIRLSFPRKKIRSSQLSLS</sequence>
<reference evidence="1 2" key="1">
    <citation type="journal article" date="2023" name="Life. Sci Alliance">
        <title>Evolutionary insights into 3D genome organization and epigenetic landscape of Vigna mungo.</title>
        <authorList>
            <person name="Junaid A."/>
            <person name="Singh B."/>
            <person name="Bhatia S."/>
        </authorList>
    </citation>
    <scope>NUCLEOTIDE SEQUENCE [LARGE SCALE GENOMIC DNA]</scope>
    <source>
        <strain evidence="1">Urdbean</strain>
    </source>
</reference>
<protein>
    <submittedName>
        <fullName evidence="1">Uncharacterized protein</fullName>
    </submittedName>
</protein>
<dbReference type="Proteomes" id="UP001374535">
    <property type="component" value="Chromosome 7"/>
</dbReference>
<evidence type="ECO:0000313" key="2">
    <source>
        <dbReference type="Proteomes" id="UP001374535"/>
    </source>
</evidence>
<organism evidence="1 2">
    <name type="scientific">Vigna mungo</name>
    <name type="common">Black gram</name>
    <name type="synonym">Phaseolus mungo</name>
    <dbReference type="NCBI Taxonomy" id="3915"/>
    <lineage>
        <taxon>Eukaryota</taxon>
        <taxon>Viridiplantae</taxon>
        <taxon>Streptophyta</taxon>
        <taxon>Embryophyta</taxon>
        <taxon>Tracheophyta</taxon>
        <taxon>Spermatophyta</taxon>
        <taxon>Magnoliopsida</taxon>
        <taxon>eudicotyledons</taxon>
        <taxon>Gunneridae</taxon>
        <taxon>Pentapetalae</taxon>
        <taxon>rosids</taxon>
        <taxon>fabids</taxon>
        <taxon>Fabales</taxon>
        <taxon>Fabaceae</taxon>
        <taxon>Papilionoideae</taxon>
        <taxon>50 kb inversion clade</taxon>
        <taxon>NPAAA clade</taxon>
        <taxon>indigoferoid/millettioid clade</taxon>
        <taxon>Phaseoleae</taxon>
        <taxon>Vigna</taxon>
    </lineage>
</organism>
<dbReference type="EMBL" id="CP144694">
    <property type="protein sequence ID" value="WVZ04140.1"/>
    <property type="molecule type" value="Genomic_DNA"/>
</dbReference>
<dbReference type="AlphaFoldDB" id="A0AAQ3N652"/>